<protein>
    <recommendedName>
        <fullName evidence="1">DUF4283 domain-containing protein</fullName>
    </recommendedName>
</protein>
<accession>A0A835IPJ4</accession>
<name>A0A835IPJ4_9MAGN</name>
<dbReference type="PANTHER" id="PTHR31286:SF180">
    <property type="entry name" value="OS10G0362600 PROTEIN"/>
    <property type="match status" value="1"/>
</dbReference>
<evidence type="ECO:0000313" key="2">
    <source>
        <dbReference type="EMBL" id="KAF9620337.1"/>
    </source>
</evidence>
<reference evidence="2 3" key="1">
    <citation type="submission" date="2020-10" db="EMBL/GenBank/DDBJ databases">
        <title>The Coptis chinensis genome and diversification of protoberbering-type alkaloids.</title>
        <authorList>
            <person name="Wang B."/>
            <person name="Shu S."/>
            <person name="Song C."/>
            <person name="Liu Y."/>
        </authorList>
    </citation>
    <scope>NUCLEOTIDE SEQUENCE [LARGE SCALE GENOMIC DNA]</scope>
    <source>
        <strain evidence="2">HL-2020</strain>
        <tissue evidence="2">Leaf</tissue>
    </source>
</reference>
<dbReference type="EMBL" id="JADFTS010000002">
    <property type="protein sequence ID" value="KAF9620337.1"/>
    <property type="molecule type" value="Genomic_DNA"/>
</dbReference>
<dbReference type="OrthoDB" id="1939300at2759"/>
<comment type="caution">
    <text evidence="2">The sequence shown here is derived from an EMBL/GenBank/DDBJ whole genome shotgun (WGS) entry which is preliminary data.</text>
</comment>
<dbReference type="PANTHER" id="PTHR31286">
    <property type="entry name" value="GLYCINE-RICH CELL WALL STRUCTURAL PROTEIN 1.8-LIKE"/>
    <property type="match status" value="1"/>
</dbReference>
<evidence type="ECO:0000259" key="1">
    <source>
        <dbReference type="Pfam" id="PF14111"/>
    </source>
</evidence>
<dbReference type="InterPro" id="IPR025558">
    <property type="entry name" value="DUF4283"/>
</dbReference>
<dbReference type="Proteomes" id="UP000631114">
    <property type="component" value="Unassembled WGS sequence"/>
</dbReference>
<dbReference type="InterPro" id="IPR040256">
    <property type="entry name" value="At4g02000-like"/>
</dbReference>
<evidence type="ECO:0000313" key="3">
    <source>
        <dbReference type="Proteomes" id="UP000631114"/>
    </source>
</evidence>
<gene>
    <name evidence="2" type="ORF">IFM89_011072</name>
</gene>
<proteinExistence type="predicted"/>
<sequence length="160" mass="19434">MYLSLWREDFIIIDVEKFNITFEHMMQVKINEIYGQFEFFEVDVMDVPSDILEEGVELWKDHLVGFFVDKRLPFPVVKSILEKQWKTKASYEISTNKDVFYFKFVLEEDRKLALESGPLFMAGRVFMIQPWTEELEFQRRNMTTQPIWVKIWDIPKQMWT</sequence>
<dbReference type="Pfam" id="PF14111">
    <property type="entry name" value="DUF4283"/>
    <property type="match status" value="1"/>
</dbReference>
<keyword evidence="3" id="KW-1185">Reference proteome</keyword>
<dbReference type="AlphaFoldDB" id="A0A835IPJ4"/>
<organism evidence="2 3">
    <name type="scientific">Coptis chinensis</name>
    <dbReference type="NCBI Taxonomy" id="261450"/>
    <lineage>
        <taxon>Eukaryota</taxon>
        <taxon>Viridiplantae</taxon>
        <taxon>Streptophyta</taxon>
        <taxon>Embryophyta</taxon>
        <taxon>Tracheophyta</taxon>
        <taxon>Spermatophyta</taxon>
        <taxon>Magnoliopsida</taxon>
        <taxon>Ranunculales</taxon>
        <taxon>Ranunculaceae</taxon>
        <taxon>Coptidoideae</taxon>
        <taxon>Coptis</taxon>
    </lineage>
</organism>
<feature type="domain" description="DUF4283" evidence="1">
    <location>
        <begin position="57"/>
        <end position="137"/>
    </location>
</feature>